<feature type="compositionally biased region" description="Polar residues" evidence="1">
    <location>
        <begin position="365"/>
        <end position="377"/>
    </location>
</feature>
<feature type="compositionally biased region" description="Polar residues" evidence="1">
    <location>
        <begin position="325"/>
        <end position="340"/>
    </location>
</feature>
<evidence type="ECO:0000256" key="1">
    <source>
        <dbReference type="SAM" id="MobiDB-lite"/>
    </source>
</evidence>
<feature type="compositionally biased region" description="Polar residues" evidence="1">
    <location>
        <begin position="118"/>
        <end position="134"/>
    </location>
</feature>
<feature type="compositionally biased region" description="Polar residues" evidence="1">
    <location>
        <begin position="414"/>
        <end position="431"/>
    </location>
</feature>
<feature type="region of interest" description="Disordered" evidence="1">
    <location>
        <begin position="1"/>
        <end position="26"/>
    </location>
</feature>
<gene>
    <name evidence="2" type="ORF">LtaPh_0907300</name>
</gene>
<feature type="region of interest" description="Disordered" evidence="1">
    <location>
        <begin position="245"/>
        <end position="395"/>
    </location>
</feature>
<dbReference type="AlphaFoldDB" id="A0A640KBB8"/>
<protein>
    <submittedName>
        <fullName evidence="2">Uncharacterized protein</fullName>
    </submittedName>
</protein>
<feature type="region of interest" description="Disordered" evidence="1">
    <location>
        <begin position="145"/>
        <end position="179"/>
    </location>
</feature>
<reference evidence="2" key="1">
    <citation type="submission" date="2019-11" db="EMBL/GenBank/DDBJ databases">
        <title>Leishmania tarentolae CDS.</title>
        <authorList>
            <person name="Goto Y."/>
            <person name="Yamagishi J."/>
        </authorList>
    </citation>
    <scope>NUCLEOTIDE SEQUENCE [LARGE SCALE GENOMIC DNA]</scope>
    <source>
        <strain evidence="2">Parrot Tar II</strain>
    </source>
</reference>
<proteinExistence type="predicted"/>
<feature type="region of interest" description="Disordered" evidence="1">
    <location>
        <begin position="412"/>
        <end position="504"/>
    </location>
</feature>
<dbReference type="Proteomes" id="UP000419144">
    <property type="component" value="Unassembled WGS sequence"/>
</dbReference>
<dbReference type="OrthoDB" id="266249at2759"/>
<dbReference type="VEuPathDB" id="TriTrypDB:LtaPh_0907300"/>
<keyword evidence="3" id="KW-1185">Reference proteome</keyword>
<accession>A0A640KBB8</accession>
<dbReference type="EMBL" id="BLBS01000010">
    <property type="protein sequence ID" value="GET86324.1"/>
    <property type="molecule type" value="Genomic_DNA"/>
</dbReference>
<name>A0A640KBB8_LEITA</name>
<feature type="compositionally biased region" description="Low complexity" evidence="1">
    <location>
        <begin position="379"/>
        <end position="391"/>
    </location>
</feature>
<sequence>MHSVTPVLPGKVAAAPSEDLGSNGSGEFVDDIKESLDRIEKLLNRGQQLLYSDDAVDAEQAGNNGIIVSLGGKPADVDAVSIPTAQHVDTKGSSYKLPSGKRAGVPLRGTGAAANASCYRQSTPQHPASHFQRNSQKLHRLLSGDSNHHHASRNTSNHSSLRRHPWANQARVSRKYLRSDSKDKDLVSARGRRIVMIQKEGGIVPNFEEGLDPYDTPQNISIEVLKERIRRELEEYRRLGPLLHRHESSQRRQRGTVAHRAPIVQNDLRKSTSSTTAAHGSKTGRHVPPPASGATPQRAASRSGVYASAAATSPGSQAAPKPRQMATSTNGTPERSTPQISRGERRVGNSHAKRESHPPVMAPPVNNTYSDSRSRLQMSAGSRSASGRLSSKQTAGCRYVAPQHVSYVSRRITDSPSATAVAKSSMTPSKLTTEDPVRVKSPLAPFPDSRAHSTSTQPSAKISPAQLKPKVSGQKPTHTPDPQGDVEEISSSDSMKDCDTSKPYIAPLDLSVIKK</sequence>
<feature type="compositionally biased region" description="Basic and acidic residues" evidence="1">
    <location>
        <begin position="342"/>
        <end position="357"/>
    </location>
</feature>
<feature type="region of interest" description="Disordered" evidence="1">
    <location>
        <begin position="115"/>
        <end position="134"/>
    </location>
</feature>
<evidence type="ECO:0000313" key="3">
    <source>
        <dbReference type="Proteomes" id="UP000419144"/>
    </source>
</evidence>
<comment type="caution">
    <text evidence="2">The sequence shown here is derived from an EMBL/GenBank/DDBJ whole genome shotgun (WGS) entry which is preliminary data.</text>
</comment>
<evidence type="ECO:0000313" key="2">
    <source>
        <dbReference type="EMBL" id="GET86324.1"/>
    </source>
</evidence>
<organism evidence="2 3">
    <name type="scientific">Leishmania tarentolae</name>
    <name type="common">Sauroleishmania tarentolae</name>
    <dbReference type="NCBI Taxonomy" id="5689"/>
    <lineage>
        <taxon>Eukaryota</taxon>
        <taxon>Discoba</taxon>
        <taxon>Euglenozoa</taxon>
        <taxon>Kinetoplastea</taxon>
        <taxon>Metakinetoplastina</taxon>
        <taxon>Trypanosomatida</taxon>
        <taxon>Trypanosomatidae</taxon>
        <taxon>Leishmaniinae</taxon>
        <taxon>Leishmania</taxon>
        <taxon>lizard Leishmania</taxon>
    </lineage>
</organism>